<dbReference type="EMBL" id="JAWDGP010004680">
    <property type="protein sequence ID" value="KAK3762621.1"/>
    <property type="molecule type" value="Genomic_DNA"/>
</dbReference>
<proteinExistence type="predicted"/>
<organism evidence="1 2">
    <name type="scientific">Elysia crispata</name>
    <name type="common">lettuce slug</name>
    <dbReference type="NCBI Taxonomy" id="231223"/>
    <lineage>
        <taxon>Eukaryota</taxon>
        <taxon>Metazoa</taxon>
        <taxon>Spiralia</taxon>
        <taxon>Lophotrochozoa</taxon>
        <taxon>Mollusca</taxon>
        <taxon>Gastropoda</taxon>
        <taxon>Heterobranchia</taxon>
        <taxon>Euthyneura</taxon>
        <taxon>Panpulmonata</taxon>
        <taxon>Sacoglossa</taxon>
        <taxon>Placobranchoidea</taxon>
        <taxon>Plakobranchidae</taxon>
        <taxon>Elysia</taxon>
    </lineage>
</organism>
<comment type="caution">
    <text evidence="1">The sequence shown here is derived from an EMBL/GenBank/DDBJ whole genome shotgun (WGS) entry which is preliminary data.</text>
</comment>
<reference evidence="1" key="1">
    <citation type="journal article" date="2023" name="G3 (Bethesda)">
        <title>A reference genome for the long-term kleptoplast-retaining sea slug Elysia crispata morphotype clarki.</title>
        <authorList>
            <person name="Eastman K.E."/>
            <person name="Pendleton A.L."/>
            <person name="Shaikh M.A."/>
            <person name="Suttiyut T."/>
            <person name="Ogas R."/>
            <person name="Tomko P."/>
            <person name="Gavelis G."/>
            <person name="Widhalm J.R."/>
            <person name="Wisecaver J.H."/>
        </authorList>
    </citation>
    <scope>NUCLEOTIDE SEQUENCE</scope>
    <source>
        <strain evidence="1">ECLA1</strain>
    </source>
</reference>
<dbReference type="AlphaFoldDB" id="A0AAE0Z5F4"/>
<name>A0AAE0Z5F4_9GAST</name>
<accession>A0AAE0Z5F4</accession>
<sequence>MVSLAGSQFRNDFTVIMQMYLTPEPVRWCPLAGSQFHRTFTVANVTGTKSGLVSSWSPVSRTFTVMLQMYLAPPDKVRWCLLLAPSSQNVYCNVTDVSSA</sequence>
<protein>
    <submittedName>
        <fullName evidence="1">Uncharacterized protein</fullName>
    </submittedName>
</protein>
<keyword evidence="2" id="KW-1185">Reference proteome</keyword>
<evidence type="ECO:0000313" key="1">
    <source>
        <dbReference type="EMBL" id="KAK3762621.1"/>
    </source>
</evidence>
<dbReference type="Proteomes" id="UP001283361">
    <property type="component" value="Unassembled WGS sequence"/>
</dbReference>
<evidence type="ECO:0000313" key="2">
    <source>
        <dbReference type="Proteomes" id="UP001283361"/>
    </source>
</evidence>
<gene>
    <name evidence="1" type="ORF">RRG08_056912</name>
</gene>